<gene>
    <name evidence="5" type="ORF">CBF32_10180</name>
    <name evidence="4" type="ORF">HED35_09165</name>
</gene>
<dbReference type="SMART" id="SM00062">
    <property type="entry name" value="PBPb"/>
    <property type="match status" value="1"/>
</dbReference>
<dbReference type="EMBL" id="NGJX01000011">
    <property type="protein sequence ID" value="RSU00736.1"/>
    <property type="molecule type" value="Genomic_DNA"/>
</dbReference>
<protein>
    <submittedName>
        <fullName evidence="5">Amino acid ABC transporter substrate-binding protein</fullName>
    </submittedName>
    <submittedName>
        <fullName evidence="4">Transporter substrate-binding domain-containing protein</fullName>
    </submittedName>
</protein>
<proteinExistence type="predicted"/>
<dbReference type="AlphaFoldDB" id="A0A369ASA6"/>
<evidence type="ECO:0000256" key="1">
    <source>
        <dbReference type="ARBA" id="ARBA00022729"/>
    </source>
</evidence>
<feature type="chain" id="PRO_5041070972" evidence="2">
    <location>
        <begin position="25"/>
        <end position="274"/>
    </location>
</feature>
<name>A0A369ASA6_9ENTE</name>
<dbReference type="PANTHER" id="PTHR35936">
    <property type="entry name" value="MEMBRANE-BOUND LYTIC MUREIN TRANSGLYCOSYLASE F"/>
    <property type="match status" value="1"/>
</dbReference>
<evidence type="ECO:0000259" key="3">
    <source>
        <dbReference type="SMART" id="SM00062"/>
    </source>
</evidence>
<dbReference type="Gene3D" id="3.40.190.10">
    <property type="entry name" value="Periplasmic binding protein-like II"/>
    <property type="match status" value="2"/>
</dbReference>
<feature type="signal peptide" evidence="2">
    <location>
        <begin position="1"/>
        <end position="24"/>
    </location>
</feature>
<sequence>MKRLLKIGGTVLGLSLVLVGCGNADEKTKASKWDDIKEKNELVIGIDDTFVPMGFRDEKDNIVGFDIDLAKEVTKELGIKAKFQPIDWTLKETELDNGTIDVIWNGYTVTDARKEKVDFTMNYLSNEQVLVSLSDSGIKTFKDMKDKVIGAQEGSSGADSFEDNPELLKDFVKDQEAILYPTFTEAFLDLEAKRIDGLLIDKVFAEYYISQQKDSKKFAVAPSEFENENFAIGVKKGETELVKQLNDALQKAYKDGSSVKVSEKWFGENRVLTE</sequence>
<dbReference type="InterPro" id="IPR001638">
    <property type="entry name" value="Solute-binding_3/MltF_N"/>
</dbReference>
<dbReference type="PANTHER" id="PTHR35936:SF34">
    <property type="entry name" value="ABC TRANSPORTER EXTRACELLULAR-BINDING PROTEIN YCKB-RELATED"/>
    <property type="match status" value="1"/>
</dbReference>
<reference evidence="4 7" key="2">
    <citation type="submission" date="2020-03" db="EMBL/GenBank/DDBJ databases">
        <title>Bacterial samples isolated from urine from healthy bovine heifers (Gyr breed).</title>
        <authorList>
            <person name="Giannattasio-Ferraz S."/>
            <person name="Maskeri L."/>
            <person name="Penido A."/>
            <person name="Barbosa-Stancioli E.F."/>
            <person name="Putonti C."/>
        </authorList>
    </citation>
    <scope>NUCLEOTIDE SEQUENCE [LARGE SCALE GENOMIC DNA]</scope>
    <source>
        <strain evidence="4 7">UFMG-H7</strain>
    </source>
</reference>
<dbReference type="CDD" id="cd00996">
    <property type="entry name" value="PBP2_AatB_like"/>
    <property type="match status" value="1"/>
</dbReference>
<dbReference type="GeneID" id="63147030"/>
<dbReference type="Proteomes" id="UP000521358">
    <property type="component" value="Unassembled WGS sequence"/>
</dbReference>
<evidence type="ECO:0000313" key="7">
    <source>
        <dbReference type="Proteomes" id="UP000521358"/>
    </source>
</evidence>
<feature type="domain" description="Solute-binding protein family 3/N-terminal" evidence="3">
    <location>
        <begin position="41"/>
        <end position="269"/>
    </location>
</feature>
<dbReference type="SUPFAM" id="SSF53850">
    <property type="entry name" value="Periplasmic binding protein-like II"/>
    <property type="match status" value="1"/>
</dbReference>
<evidence type="ECO:0000313" key="4">
    <source>
        <dbReference type="EMBL" id="NKC68257.1"/>
    </source>
</evidence>
<evidence type="ECO:0000256" key="2">
    <source>
        <dbReference type="SAM" id="SignalP"/>
    </source>
</evidence>
<comment type="caution">
    <text evidence="4">The sequence shown here is derived from an EMBL/GenBank/DDBJ whole genome shotgun (WGS) entry which is preliminary data.</text>
</comment>
<dbReference type="Proteomes" id="UP000288197">
    <property type="component" value="Unassembled WGS sequence"/>
</dbReference>
<dbReference type="PROSITE" id="PS51257">
    <property type="entry name" value="PROKAR_LIPOPROTEIN"/>
    <property type="match status" value="1"/>
</dbReference>
<keyword evidence="6" id="KW-1185">Reference proteome</keyword>
<dbReference type="Pfam" id="PF00497">
    <property type="entry name" value="SBP_bac_3"/>
    <property type="match status" value="1"/>
</dbReference>
<keyword evidence="1 2" id="KW-0732">Signal</keyword>
<reference evidence="5 6" key="1">
    <citation type="submission" date="2017-05" db="EMBL/GenBank/DDBJ databases">
        <title>Vagococcus spp. assemblies.</title>
        <authorList>
            <person name="Gulvik C.A."/>
        </authorList>
    </citation>
    <scope>NUCLEOTIDE SEQUENCE [LARGE SCALE GENOMIC DNA]</scope>
    <source>
        <strain evidence="5 6">NCFB 2497</strain>
    </source>
</reference>
<accession>A0A369ASA6</accession>
<dbReference type="OrthoDB" id="9775197at2"/>
<dbReference type="EMBL" id="JAAVMB010000010">
    <property type="protein sequence ID" value="NKC68257.1"/>
    <property type="molecule type" value="Genomic_DNA"/>
</dbReference>
<evidence type="ECO:0000313" key="5">
    <source>
        <dbReference type="EMBL" id="RSU00736.1"/>
    </source>
</evidence>
<evidence type="ECO:0000313" key="6">
    <source>
        <dbReference type="Proteomes" id="UP000288197"/>
    </source>
</evidence>
<dbReference type="RefSeq" id="WP_114290138.1">
    <property type="nucleotide sequence ID" value="NZ_CP081459.1"/>
</dbReference>
<organism evidence="4 7">
    <name type="scientific">Vagococcus fluvialis</name>
    <dbReference type="NCBI Taxonomy" id="2738"/>
    <lineage>
        <taxon>Bacteria</taxon>
        <taxon>Bacillati</taxon>
        <taxon>Bacillota</taxon>
        <taxon>Bacilli</taxon>
        <taxon>Lactobacillales</taxon>
        <taxon>Enterococcaceae</taxon>
        <taxon>Vagococcus</taxon>
    </lineage>
</organism>